<dbReference type="AlphaFoldDB" id="A0A2G9GYG5"/>
<evidence type="ECO:0000313" key="2">
    <source>
        <dbReference type="Proteomes" id="UP000231279"/>
    </source>
</evidence>
<name>A0A2G9GYG5_9LAMI</name>
<reference evidence="2" key="1">
    <citation type="journal article" date="2018" name="Gigascience">
        <title>Genome assembly of the Pink Ipe (Handroanthus impetiginosus, Bignoniaceae), a highly valued, ecologically keystone Neotropical timber forest tree.</title>
        <authorList>
            <person name="Silva-Junior O.B."/>
            <person name="Grattapaglia D."/>
            <person name="Novaes E."/>
            <person name="Collevatti R.G."/>
        </authorList>
    </citation>
    <scope>NUCLEOTIDE SEQUENCE [LARGE SCALE GENOMIC DNA]</scope>
    <source>
        <strain evidence="2">cv. UFG-1</strain>
    </source>
</reference>
<evidence type="ECO:0000313" key="1">
    <source>
        <dbReference type="EMBL" id="PIN10255.1"/>
    </source>
</evidence>
<dbReference type="Proteomes" id="UP000231279">
    <property type="component" value="Unassembled WGS sequence"/>
</dbReference>
<protein>
    <submittedName>
        <fullName evidence="1">Uncharacterized protein</fullName>
    </submittedName>
</protein>
<comment type="caution">
    <text evidence="1">The sequence shown here is derived from an EMBL/GenBank/DDBJ whole genome shotgun (WGS) entry which is preliminary data.</text>
</comment>
<organism evidence="1 2">
    <name type="scientific">Handroanthus impetiginosus</name>
    <dbReference type="NCBI Taxonomy" id="429701"/>
    <lineage>
        <taxon>Eukaryota</taxon>
        <taxon>Viridiplantae</taxon>
        <taxon>Streptophyta</taxon>
        <taxon>Embryophyta</taxon>
        <taxon>Tracheophyta</taxon>
        <taxon>Spermatophyta</taxon>
        <taxon>Magnoliopsida</taxon>
        <taxon>eudicotyledons</taxon>
        <taxon>Gunneridae</taxon>
        <taxon>Pentapetalae</taxon>
        <taxon>asterids</taxon>
        <taxon>lamiids</taxon>
        <taxon>Lamiales</taxon>
        <taxon>Bignoniaceae</taxon>
        <taxon>Crescentiina</taxon>
        <taxon>Tabebuia alliance</taxon>
        <taxon>Handroanthus</taxon>
    </lineage>
</organism>
<sequence>MMMPVYGIKACRRSVSILFNAYILWSLIALIHCMAGKWRSVVFSPFSSYISTRVFAVQCTVYISKACVSLCEVRIMIIAYNFEPCKSLPIVFFSNRSRSLYLRLK</sequence>
<keyword evidence="2" id="KW-1185">Reference proteome</keyword>
<accession>A0A2G9GYG5</accession>
<gene>
    <name evidence="1" type="ORF">CDL12_17156</name>
</gene>
<dbReference type="EMBL" id="NKXS01003273">
    <property type="protein sequence ID" value="PIN10255.1"/>
    <property type="molecule type" value="Genomic_DNA"/>
</dbReference>
<proteinExistence type="predicted"/>